<dbReference type="Proteomes" id="UP001316803">
    <property type="component" value="Unassembled WGS sequence"/>
</dbReference>
<accession>A0AAN8ERS6</accession>
<dbReference type="EMBL" id="JAKLMC020000008">
    <property type="protein sequence ID" value="KAK5954660.1"/>
    <property type="molecule type" value="Genomic_DNA"/>
</dbReference>
<name>A0AAN8ERS6_9EURO</name>
<feature type="coiled-coil region" evidence="1">
    <location>
        <begin position="355"/>
        <end position="382"/>
    </location>
</feature>
<evidence type="ECO:0000313" key="3">
    <source>
        <dbReference type="Proteomes" id="UP001316803"/>
    </source>
</evidence>
<keyword evidence="3" id="KW-1185">Reference proteome</keyword>
<comment type="caution">
    <text evidence="2">The sequence shown here is derived from an EMBL/GenBank/DDBJ whole genome shotgun (WGS) entry which is preliminary data.</text>
</comment>
<protein>
    <submittedName>
        <fullName evidence="2">Uncharacterized protein</fullName>
    </submittedName>
</protein>
<reference evidence="2 3" key="1">
    <citation type="submission" date="2022-12" db="EMBL/GenBank/DDBJ databases">
        <title>Genomic features and morphological characterization of a novel Knufia sp. strain isolated from spacecraft assembly facility.</title>
        <authorList>
            <person name="Teixeira M."/>
            <person name="Chander A.M."/>
            <person name="Stajich J.E."/>
            <person name="Venkateswaran K."/>
        </authorList>
    </citation>
    <scope>NUCLEOTIDE SEQUENCE [LARGE SCALE GENOMIC DNA]</scope>
    <source>
        <strain evidence="2 3">FJI-L2-BK-P2</strain>
    </source>
</reference>
<evidence type="ECO:0000313" key="2">
    <source>
        <dbReference type="EMBL" id="KAK5954660.1"/>
    </source>
</evidence>
<evidence type="ECO:0000256" key="1">
    <source>
        <dbReference type="SAM" id="Coils"/>
    </source>
</evidence>
<keyword evidence="1" id="KW-0175">Coiled coil</keyword>
<gene>
    <name evidence="2" type="ORF">OHC33_004384</name>
</gene>
<sequence>MATTDHLKRSTASPAINDSFTLSCDAQAGSILMHLAPEIRSMIFKRLLKSDAPLWTKRTLGEEKYTDNTQLSAQILRTCQQIYREGSLILYNENILSIAVQYWLRNFEQRPCLNILDIDIHMPRYLGEMRTSDCDLLRFAQEKITCASSEDPEESTACGCGQGYPLESPTRLLMTPWNHGCGVQAPYLISIYPVIRRFSNFRLTIDCDLASGYDTDRVFNACYMLRALFLEKHVTVHFNVIPYEHTIEKLDDAPMNKWLQKCQSLRCRSISFEGGAEVETESTIMTITGDEPANDTFEQCLPESLRDEYRWEIHTLDDIATTHDRDTFEDIKTKAIKDATQAIDVYAESVKEHIMAEAHEAVEQMDKDLQKSKKQIEDALKTSMGTSVCEDG</sequence>
<dbReference type="AlphaFoldDB" id="A0AAN8ERS6"/>
<organism evidence="2 3">
    <name type="scientific">Knufia fluminis</name>
    <dbReference type="NCBI Taxonomy" id="191047"/>
    <lineage>
        <taxon>Eukaryota</taxon>
        <taxon>Fungi</taxon>
        <taxon>Dikarya</taxon>
        <taxon>Ascomycota</taxon>
        <taxon>Pezizomycotina</taxon>
        <taxon>Eurotiomycetes</taxon>
        <taxon>Chaetothyriomycetidae</taxon>
        <taxon>Chaetothyriales</taxon>
        <taxon>Trichomeriaceae</taxon>
        <taxon>Knufia</taxon>
    </lineage>
</organism>
<proteinExistence type="predicted"/>